<keyword evidence="2" id="KW-1185">Reference proteome</keyword>
<dbReference type="KEGG" id="gpa:GPA_17470"/>
<dbReference type="HOGENOM" id="CLU_3416797_0_0_11"/>
<proteinExistence type="predicted"/>
<evidence type="ECO:0000313" key="2">
    <source>
        <dbReference type="Proteomes" id="UP000008805"/>
    </source>
</evidence>
<dbReference type="EMBL" id="FP929047">
    <property type="protein sequence ID" value="CBL04219.1"/>
    <property type="molecule type" value="Genomic_DNA"/>
</dbReference>
<gene>
    <name evidence="1" type="ORF">GPA_17470</name>
</gene>
<name>D6E922_9ACTN</name>
<protein>
    <submittedName>
        <fullName evidence="1">Uncharacterized protein</fullName>
    </submittedName>
</protein>
<reference evidence="1 2" key="2">
    <citation type="submission" date="2010-03" db="EMBL/GenBank/DDBJ databases">
        <authorList>
            <person name="Pajon A."/>
        </authorList>
    </citation>
    <scope>NUCLEOTIDE SEQUENCE [LARGE SCALE GENOMIC DNA]</scope>
    <source>
        <strain evidence="2">7-10-1-b</strain>
    </source>
</reference>
<evidence type="ECO:0000313" key="1">
    <source>
        <dbReference type="EMBL" id="CBL04219.1"/>
    </source>
</evidence>
<dbReference type="AlphaFoldDB" id="D6E922"/>
<dbReference type="Proteomes" id="UP000008805">
    <property type="component" value="Chromosome"/>
</dbReference>
<organism evidence="1 2">
    <name type="scientific">Gordonibacter pamelaeae 7-10-1-b</name>
    <dbReference type="NCBI Taxonomy" id="657308"/>
    <lineage>
        <taxon>Bacteria</taxon>
        <taxon>Bacillati</taxon>
        <taxon>Actinomycetota</taxon>
        <taxon>Coriobacteriia</taxon>
        <taxon>Eggerthellales</taxon>
        <taxon>Eggerthellaceae</taxon>
        <taxon>Gordonibacter</taxon>
    </lineage>
</organism>
<accession>D6E922</accession>
<reference evidence="1 2" key="1">
    <citation type="submission" date="2010-03" db="EMBL/GenBank/DDBJ databases">
        <title>The genome sequence of Gordonibacter pamelaeae 7-10-1-bT.</title>
        <authorList>
            <consortium name="metaHIT consortium -- http://www.metahit.eu/"/>
            <person name="Pajon A."/>
            <person name="Turner K."/>
            <person name="Parkhill J."/>
            <person name="Timmis K."/>
            <person name="Oxley A."/>
            <person name="Wurdemann D."/>
        </authorList>
    </citation>
    <scope>NUCLEOTIDE SEQUENCE [LARGE SCALE GENOMIC DNA]</scope>
    <source>
        <strain evidence="2">7-10-1-b</strain>
    </source>
</reference>
<sequence>MAVLTVYPFAFMVCMARMGVSKGTLI</sequence>